<feature type="region of interest" description="Disordered" evidence="1">
    <location>
        <begin position="59"/>
        <end position="78"/>
    </location>
</feature>
<dbReference type="Proteomes" id="UP000324897">
    <property type="component" value="Chromosome 3"/>
</dbReference>
<evidence type="ECO:0000313" key="2">
    <source>
        <dbReference type="EMBL" id="TVU09266.1"/>
    </source>
</evidence>
<reference evidence="2 3" key="1">
    <citation type="journal article" date="2019" name="Sci. Rep.">
        <title>A high-quality genome of Eragrostis curvula grass provides insights into Poaceae evolution and supports new strategies to enhance forage quality.</title>
        <authorList>
            <person name="Carballo J."/>
            <person name="Santos B.A.C.M."/>
            <person name="Zappacosta D."/>
            <person name="Garbus I."/>
            <person name="Selva J.P."/>
            <person name="Gallo C.A."/>
            <person name="Diaz A."/>
            <person name="Albertini E."/>
            <person name="Caccamo M."/>
            <person name="Echenique V."/>
        </authorList>
    </citation>
    <scope>NUCLEOTIDE SEQUENCE [LARGE SCALE GENOMIC DNA]</scope>
    <source>
        <strain evidence="3">cv. Victoria</strain>
        <tissue evidence="2">Leaf</tissue>
    </source>
</reference>
<dbReference type="PANTHER" id="PTHR36713:SF1">
    <property type="entry name" value="OS09G0344700 PROTEIN"/>
    <property type="match status" value="1"/>
</dbReference>
<sequence length="216" mass="22216">MAGNDDQFLAGGGGGVPILLPRLEDAGLEDCALPPESIAEAFSLAAEAVSSRLARFPLYESDDEDDRTAGGCVDDAVPARGPVPDVLVGGGSGDGGADEVVVVGGGGGVGGDKLVVGGSGEEEDRVVVVGEERGEKMLGKEEGCVEGVGEGISEPERALGDEEEEDEVVVAAEKMQQLRDRNRIGLKGLSYPHTMCYGDRDMAVAAEKVILVPDFT</sequence>
<dbReference type="OrthoDB" id="773986at2759"/>
<feature type="non-terminal residue" evidence="2">
    <location>
        <position position="1"/>
    </location>
</feature>
<name>A0A5J9TD03_9POAL</name>
<evidence type="ECO:0000256" key="1">
    <source>
        <dbReference type="SAM" id="MobiDB-lite"/>
    </source>
</evidence>
<protein>
    <submittedName>
        <fullName evidence="2">Uncharacterized protein</fullName>
    </submittedName>
</protein>
<proteinExistence type="predicted"/>
<accession>A0A5J9TD03</accession>
<keyword evidence="3" id="KW-1185">Reference proteome</keyword>
<evidence type="ECO:0000313" key="3">
    <source>
        <dbReference type="Proteomes" id="UP000324897"/>
    </source>
</evidence>
<dbReference type="Gramene" id="TVU09266">
    <property type="protein sequence ID" value="TVU09266"/>
    <property type="gene ID" value="EJB05_42724"/>
</dbReference>
<dbReference type="AlphaFoldDB" id="A0A5J9TD03"/>
<gene>
    <name evidence="2" type="ORF">EJB05_42724</name>
</gene>
<dbReference type="EMBL" id="RWGY01000039">
    <property type="protein sequence ID" value="TVU09266.1"/>
    <property type="molecule type" value="Genomic_DNA"/>
</dbReference>
<dbReference type="PANTHER" id="PTHR36713">
    <property type="entry name" value="OS09G0344700 PROTEIN"/>
    <property type="match status" value="1"/>
</dbReference>
<comment type="caution">
    <text evidence="2">The sequence shown here is derived from an EMBL/GenBank/DDBJ whole genome shotgun (WGS) entry which is preliminary data.</text>
</comment>
<organism evidence="2 3">
    <name type="scientific">Eragrostis curvula</name>
    <name type="common">weeping love grass</name>
    <dbReference type="NCBI Taxonomy" id="38414"/>
    <lineage>
        <taxon>Eukaryota</taxon>
        <taxon>Viridiplantae</taxon>
        <taxon>Streptophyta</taxon>
        <taxon>Embryophyta</taxon>
        <taxon>Tracheophyta</taxon>
        <taxon>Spermatophyta</taxon>
        <taxon>Magnoliopsida</taxon>
        <taxon>Liliopsida</taxon>
        <taxon>Poales</taxon>
        <taxon>Poaceae</taxon>
        <taxon>PACMAD clade</taxon>
        <taxon>Chloridoideae</taxon>
        <taxon>Eragrostideae</taxon>
        <taxon>Eragrostidinae</taxon>
        <taxon>Eragrostis</taxon>
    </lineage>
</organism>